<reference evidence="2" key="1">
    <citation type="submission" date="2018-04" db="EMBL/GenBank/DDBJ databases">
        <title>Transcriptome assembly of Sipha flava.</title>
        <authorList>
            <person name="Scully E.D."/>
            <person name="Geib S.M."/>
            <person name="Palmer N.A."/>
            <person name="Koch K."/>
            <person name="Bradshaw J."/>
            <person name="Heng-Moss T."/>
            <person name="Sarath G."/>
        </authorList>
    </citation>
    <scope>NUCLEOTIDE SEQUENCE</scope>
</reference>
<dbReference type="PANTHER" id="PTHR33273:SF2">
    <property type="entry name" value="ENDONUCLEASE_EXONUCLEASE_PHOSPHATASE DOMAIN-CONTAINING PROTEIN"/>
    <property type="match status" value="1"/>
</dbReference>
<sequence>METTEPTEPIIHKPPPIFIKSYVDFLKFCTAIKLYCDTDDFTCKSNTSGIKLQFNTPDTFRKAVQLLKSKEVNFHTYQIKDEKAFRVVLRNLHQSTPLDFIKDELSKYGFKVKQVTNVLQNQTKKPLPLFFVDLEPESNNNDIFKINLICHSVVKFEEPRPKKQLTQCHRCQNFGHTKHYCNYQTRCVKCDGSHLTNECPKPKAGHPR</sequence>
<dbReference type="InterPro" id="IPR006579">
    <property type="entry name" value="Pre_C2HC_dom"/>
</dbReference>
<gene>
    <name evidence="2" type="ORF">g.125287</name>
</gene>
<protein>
    <submittedName>
        <fullName evidence="2">Nucleic-acid-binding protein</fullName>
    </submittedName>
</protein>
<feature type="domain" description="Pre-C2HC" evidence="1">
    <location>
        <begin position="98"/>
        <end position="166"/>
    </location>
</feature>
<dbReference type="SMART" id="SM00596">
    <property type="entry name" value="PRE_C2HC"/>
    <property type="match status" value="1"/>
</dbReference>
<evidence type="ECO:0000313" key="2">
    <source>
        <dbReference type="EMBL" id="MBY76499.1"/>
    </source>
</evidence>
<proteinExistence type="predicted"/>
<dbReference type="AlphaFoldDB" id="A0A2S2QFH3"/>
<name>A0A2S2QFH3_9HEMI</name>
<dbReference type="PANTHER" id="PTHR33273">
    <property type="entry name" value="DOMAIN-CONTAINING PROTEIN, PUTATIVE-RELATED"/>
    <property type="match status" value="1"/>
</dbReference>
<organism evidence="2">
    <name type="scientific">Sipha flava</name>
    <name type="common">yellow sugarcane aphid</name>
    <dbReference type="NCBI Taxonomy" id="143950"/>
    <lineage>
        <taxon>Eukaryota</taxon>
        <taxon>Metazoa</taxon>
        <taxon>Ecdysozoa</taxon>
        <taxon>Arthropoda</taxon>
        <taxon>Hexapoda</taxon>
        <taxon>Insecta</taxon>
        <taxon>Pterygota</taxon>
        <taxon>Neoptera</taxon>
        <taxon>Paraneoptera</taxon>
        <taxon>Hemiptera</taxon>
        <taxon>Sternorrhyncha</taxon>
        <taxon>Aphidomorpha</taxon>
        <taxon>Aphidoidea</taxon>
        <taxon>Aphididae</taxon>
        <taxon>Sipha</taxon>
    </lineage>
</organism>
<evidence type="ECO:0000259" key="1">
    <source>
        <dbReference type="SMART" id="SM00596"/>
    </source>
</evidence>
<accession>A0A2S2QFH3</accession>
<dbReference type="Pfam" id="PF07530">
    <property type="entry name" value="PRE_C2HC"/>
    <property type="match status" value="1"/>
</dbReference>
<dbReference type="EMBL" id="GGMS01007296">
    <property type="protein sequence ID" value="MBY76499.1"/>
    <property type="molecule type" value="Transcribed_RNA"/>
</dbReference>